<keyword evidence="3" id="KW-1185">Reference proteome</keyword>
<dbReference type="Proteomes" id="UP000193986">
    <property type="component" value="Unassembled WGS sequence"/>
</dbReference>
<name>A0A1Y2BDE9_9TREE</name>
<reference evidence="2 3" key="1">
    <citation type="submission" date="2016-07" db="EMBL/GenBank/DDBJ databases">
        <title>Pervasive Adenine N6-methylation of Active Genes in Fungi.</title>
        <authorList>
            <consortium name="DOE Joint Genome Institute"/>
            <person name="Mondo S.J."/>
            <person name="Dannebaum R.O."/>
            <person name="Kuo R.C."/>
            <person name="Labutti K."/>
            <person name="Haridas S."/>
            <person name="Kuo A."/>
            <person name="Salamov A."/>
            <person name="Ahrendt S.R."/>
            <person name="Lipzen A."/>
            <person name="Sullivan W."/>
            <person name="Andreopoulos W.B."/>
            <person name="Clum A."/>
            <person name="Lindquist E."/>
            <person name="Daum C."/>
            <person name="Ramamoorthy G.K."/>
            <person name="Gryganskyi A."/>
            <person name="Culley D."/>
            <person name="Magnuson J.K."/>
            <person name="James T.Y."/>
            <person name="O'Malley M.A."/>
            <person name="Stajich J.E."/>
            <person name="Spatafora J.W."/>
            <person name="Visel A."/>
            <person name="Grigoriev I.V."/>
        </authorList>
    </citation>
    <scope>NUCLEOTIDE SEQUENCE [LARGE SCALE GENOMIC DNA]</scope>
    <source>
        <strain evidence="2 3">68-887.2</strain>
    </source>
</reference>
<dbReference type="PROSITE" id="PS01162">
    <property type="entry name" value="QOR_ZETA_CRYSTAL"/>
    <property type="match status" value="1"/>
</dbReference>
<dbReference type="CDD" id="cd08241">
    <property type="entry name" value="QOR1"/>
    <property type="match status" value="1"/>
</dbReference>
<dbReference type="PANTHER" id="PTHR43677:SF4">
    <property type="entry name" value="QUINONE OXIDOREDUCTASE-LIKE PROTEIN 2"/>
    <property type="match status" value="1"/>
</dbReference>
<dbReference type="InterPro" id="IPR002364">
    <property type="entry name" value="Quin_OxRdtase/zeta-crystal_CS"/>
</dbReference>
<dbReference type="InParanoid" id="A0A1Y2BDE9"/>
<sequence length="336" mass="36176">MKAFQVSQLAHPSKIPLTTDLPVPEPKEGQVLVDVYAAGLNFFDILQAQGLYQTKPPLPFILGAEFAGRISASSPIPTGCPYKPGDKVFGYTQGAFAEHICVHPKVLLPIPRGISFEQASAIPLTYGTSFFGIVERAQAKSGEWVLIHAGAGGVGIAACQIAKAVGCKVIATASSEDKRRICTERGGVDAVVDYSKDGWQKQVMDITNGKGVDVVYDPVGLILPSLKCTAWNARIVVVGFAAGNIEKIPANLILLKQVSIVGLFWGETAGKRDPKTGEKVMRGLLEMLSKGKFKPVTYEPQLLGLERVSEGLKKLEDRKVWGRAVVSIKQDHQAKL</sequence>
<dbReference type="InterPro" id="IPR011032">
    <property type="entry name" value="GroES-like_sf"/>
</dbReference>
<dbReference type="Gene3D" id="3.40.50.720">
    <property type="entry name" value="NAD(P)-binding Rossmann-like Domain"/>
    <property type="match status" value="1"/>
</dbReference>
<evidence type="ECO:0000259" key="1">
    <source>
        <dbReference type="SMART" id="SM00829"/>
    </source>
</evidence>
<evidence type="ECO:0000313" key="2">
    <source>
        <dbReference type="EMBL" id="ORY32517.1"/>
    </source>
</evidence>
<dbReference type="Pfam" id="PF00107">
    <property type="entry name" value="ADH_zinc_N"/>
    <property type="match status" value="1"/>
</dbReference>
<dbReference type="Gene3D" id="3.90.180.10">
    <property type="entry name" value="Medium-chain alcohol dehydrogenases, catalytic domain"/>
    <property type="match status" value="1"/>
</dbReference>
<dbReference type="InterPro" id="IPR020843">
    <property type="entry name" value="ER"/>
</dbReference>
<gene>
    <name evidence="2" type="ORF">BCR39DRAFT_375075</name>
</gene>
<dbReference type="PANTHER" id="PTHR43677">
    <property type="entry name" value="SHORT-CHAIN DEHYDROGENASE/REDUCTASE"/>
    <property type="match status" value="1"/>
</dbReference>
<dbReference type="AlphaFoldDB" id="A0A1Y2BDE9"/>
<feature type="domain" description="Enoyl reductase (ER)" evidence="1">
    <location>
        <begin position="10"/>
        <end position="326"/>
    </location>
</feature>
<dbReference type="STRING" id="71784.A0A1Y2BDE9"/>
<dbReference type="GO" id="GO:0016491">
    <property type="term" value="F:oxidoreductase activity"/>
    <property type="evidence" value="ECO:0007669"/>
    <property type="project" value="InterPro"/>
</dbReference>
<dbReference type="InterPro" id="IPR051397">
    <property type="entry name" value="Zn-ADH-like_protein"/>
</dbReference>
<dbReference type="Pfam" id="PF08240">
    <property type="entry name" value="ADH_N"/>
    <property type="match status" value="1"/>
</dbReference>
<dbReference type="EMBL" id="MCFC01000009">
    <property type="protein sequence ID" value="ORY32517.1"/>
    <property type="molecule type" value="Genomic_DNA"/>
</dbReference>
<comment type="caution">
    <text evidence="2">The sequence shown here is derived from an EMBL/GenBank/DDBJ whole genome shotgun (WGS) entry which is preliminary data.</text>
</comment>
<dbReference type="GO" id="GO:0008270">
    <property type="term" value="F:zinc ion binding"/>
    <property type="evidence" value="ECO:0007669"/>
    <property type="project" value="InterPro"/>
</dbReference>
<evidence type="ECO:0000313" key="3">
    <source>
        <dbReference type="Proteomes" id="UP000193986"/>
    </source>
</evidence>
<dbReference type="InterPro" id="IPR013149">
    <property type="entry name" value="ADH-like_C"/>
</dbReference>
<dbReference type="OrthoDB" id="10257049at2759"/>
<dbReference type="GO" id="GO:0005739">
    <property type="term" value="C:mitochondrion"/>
    <property type="evidence" value="ECO:0007669"/>
    <property type="project" value="TreeGrafter"/>
</dbReference>
<accession>A0A1Y2BDE9</accession>
<dbReference type="InterPro" id="IPR013154">
    <property type="entry name" value="ADH-like_N"/>
</dbReference>
<dbReference type="InterPro" id="IPR036291">
    <property type="entry name" value="NAD(P)-bd_dom_sf"/>
</dbReference>
<organism evidence="2 3">
    <name type="scientific">Naematelia encephala</name>
    <dbReference type="NCBI Taxonomy" id="71784"/>
    <lineage>
        <taxon>Eukaryota</taxon>
        <taxon>Fungi</taxon>
        <taxon>Dikarya</taxon>
        <taxon>Basidiomycota</taxon>
        <taxon>Agaricomycotina</taxon>
        <taxon>Tremellomycetes</taxon>
        <taxon>Tremellales</taxon>
        <taxon>Naemateliaceae</taxon>
        <taxon>Naematelia</taxon>
    </lineage>
</organism>
<proteinExistence type="predicted"/>
<dbReference type="SMART" id="SM00829">
    <property type="entry name" value="PKS_ER"/>
    <property type="match status" value="1"/>
</dbReference>
<dbReference type="SUPFAM" id="SSF50129">
    <property type="entry name" value="GroES-like"/>
    <property type="match status" value="1"/>
</dbReference>
<protein>
    <submittedName>
        <fullName evidence="2">Alcohol dehydrogenase</fullName>
    </submittedName>
</protein>
<dbReference type="SUPFAM" id="SSF51735">
    <property type="entry name" value="NAD(P)-binding Rossmann-fold domains"/>
    <property type="match status" value="1"/>
</dbReference>